<proteinExistence type="inferred from homology"/>
<dbReference type="PANTHER" id="PTHR45691">
    <property type="entry name" value="PROTEIN DIAPHANOUS"/>
    <property type="match status" value="1"/>
</dbReference>
<name>A0ABS4ULL9_9ACTN</name>
<feature type="domain" description="HNH nuclease" evidence="3">
    <location>
        <begin position="396"/>
        <end position="446"/>
    </location>
</feature>
<protein>
    <submittedName>
        <fullName evidence="4">Outer membrane biosynthesis protein TonB</fullName>
    </submittedName>
</protein>
<accession>A0ABS4ULL9</accession>
<dbReference type="EMBL" id="JAGINT010000001">
    <property type="protein sequence ID" value="MBP2352551.1"/>
    <property type="molecule type" value="Genomic_DNA"/>
</dbReference>
<feature type="compositionally biased region" description="Basic and acidic residues" evidence="2">
    <location>
        <begin position="211"/>
        <end position="227"/>
    </location>
</feature>
<evidence type="ECO:0000313" key="4">
    <source>
        <dbReference type="EMBL" id="MBP2352551.1"/>
    </source>
</evidence>
<dbReference type="InterPro" id="IPR051412">
    <property type="entry name" value="Formin_Homology_Diaphanous_sf"/>
</dbReference>
<feature type="compositionally biased region" description="Basic and acidic residues" evidence="2">
    <location>
        <begin position="542"/>
        <end position="552"/>
    </location>
</feature>
<evidence type="ECO:0000259" key="3">
    <source>
        <dbReference type="SMART" id="SM00507"/>
    </source>
</evidence>
<feature type="region of interest" description="Disordered" evidence="2">
    <location>
        <begin position="208"/>
        <end position="227"/>
    </location>
</feature>
<dbReference type="Gene3D" id="1.10.30.50">
    <property type="match status" value="1"/>
</dbReference>
<dbReference type="CDD" id="cd00085">
    <property type="entry name" value="HNHc"/>
    <property type="match status" value="1"/>
</dbReference>
<reference evidence="4 5" key="1">
    <citation type="submission" date="2021-03" db="EMBL/GenBank/DDBJ databases">
        <title>Sequencing the genomes of 1000 actinobacteria strains.</title>
        <authorList>
            <person name="Klenk H.-P."/>
        </authorList>
    </citation>
    <scope>NUCLEOTIDE SEQUENCE [LARGE SCALE GENOMIC DNA]</scope>
    <source>
        <strain evidence="4 5">DSM 18824</strain>
    </source>
</reference>
<evidence type="ECO:0000256" key="1">
    <source>
        <dbReference type="ARBA" id="ARBA00023450"/>
    </source>
</evidence>
<feature type="compositionally biased region" description="Basic and acidic residues" evidence="2">
    <location>
        <begin position="619"/>
        <end position="632"/>
    </location>
</feature>
<comment type="similarity">
    <text evidence="1">Belongs to the Rv1128c/1148c/1588c/1702c/1945/3466 family.</text>
</comment>
<feature type="compositionally biased region" description="Pro residues" evidence="2">
    <location>
        <begin position="245"/>
        <end position="261"/>
    </location>
</feature>
<feature type="region of interest" description="Disordered" evidence="2">
    <location>
        <begin position="238"/>
        <end position="292"/>
    </location>
</feature>
<feature type="compositionally biased region" description="Low complexity" evidence="2">
    <location>
        <begin position="262"/>
        <end position="284"/>
    </location>
</feature>
<dbReference type="Proteomes" id="UP000755585">
    <property type="component" value="Unassembled WGS sequence"/>
</dbReference>
<dbReference type="InterPro" id="IPR003870">
    <property type="entry name" value="DUF222"/>
</dbReference>
<comment type="caution">
    <text evidence="4">The sequence shown here is derived from an EMBL/GenBank/DDBJ whole genome shotgun (WGS) entry which is preliminary data.</text>
</comment>
<dbReference type="InterPro" id="IPR002711">
    <property type="entry name" value="HNH"/>
</dbReference>
<dbReference type="PANTHER" id="PTHR45691:SF6">
    <property type="entry name" value="PROTEIN DIAPHANOUS"/>
    <property type="match status" value="1"/>
</dbReference>
<sequence length="654" mass="68896">MEDLGERPPELMSEHELVRALDDADADLARRQTRRLRIIAALDNTGHAEKTGARNTTQYIQYRYRLDHYRAHRDVHLARALPKYPAVTAALPADLPGDLTADVVLRPAQAEAIILELEKTPNTVPAPDLECAERELAALTHLPPAELRKATVAARNILDTDGPEPEEHKAAARETLTLASIDRGVKFKGYLANENAELLRTLITTGARPHKTLDGTPDPRSREKRQADALTTTLTLAATALDAGTPPPTIPRPTPNTPNPNTPTTADPRTAPTPTNNASTPNPAHDATADPGNWTPTRIHGTGATATTPAGAGVTTRSADDVVPGFGAKANITVTIDLQDLKAATADAIGQTVNSNGLSAATIRRLACDANIIPIVLGSQSEPLDVGRRERLVTKAIRRALNTRDRGCVVCAAPPVMCDAHHLISWIDGGPTALSNLVLLCRRHHTDLHAGHWNITITSNTVHVARPTWADPPPHPGPPPDTASPPAPPPAPVPTPPPASPPAPAPAPSPAPPASPPAPSPAPAPESPPGHSGAGRTPTADVRLDGRGEDRAPAPQPSTAPRTDSQDQEGLRAATYLAIWGEPPPPDYQDNPRRGHAEFTPVDPWGGTADATQAPSHLADPRDVTPEHHADGCTEPCARPASPGLLVSVGPSDP</sequence>
<keyword evidence="5" id="KW-1185">Reference proteome</keyword>
<dbReference type="Pfam" id="PF01844">
    <property type="entry name" value="HNH"/>
    <property type="match status" value="1"/>
</dbReference>
<dbReference type="Pfam" id="PF02720">
    <property type="entry name" value="DUF222"/>
    <property type="match status" value="2"/>
</dbReference>
<organism evidence="4 5">
    <name type="scientific">Kribbella aluminosa</name>
    <dbReference type="NCBI Taxonomy" id="416017"/>
    <lineage>
        <taxon>Bacteria</taxon>
        <taxon>Bacillati</taxon>
        <taxon>Actinomycetota</taxon>
        <taxon>Actinomycetes</taxon>
        <taxon>Propionibacteriales</taxon>
        <taxon>Kribbellaceae</taxon>
        <taxon>Kribbella</taxon>
    </lineage>
</organism>
<feature type="region of interest" description="Disordered" evidence="2">
    <location>
        <begin position="466"/>
        <end position="654"/>
    </location>
</feature>
<dbReference type="PRINTS" id="PR01217">
    <property type="entry name" value="PRICHEXTENSN"/>
</dbReference>
<evidence type="ECO:0000256" key="2">
    <source>
        <dbReference type="SAM" id="MobiDB-lite"/>
    </source>
</evidence>
<feature type="compositionally biased region" description="Pro residues" evidence="2">
    <location>
        <begin position="470"/>
        <end position="528"/>
    </location>
</feature>
<dbReference type="SMART" id="SM00507">
    <property type="entry name" value="HNHc"/>
    <property type="match status" value="1"/>
</dbReference>
<evidence type="ECO:0000313" key="5">
    <source>
        <dbReference type="Proteomes" id="UP000755585"/>
    </source>
</evidence>
<dbReference type="RefSeq" id="WP_209695282.1">
    <property type="nucleotide sequence ID" value="NZ_JAGINT010000001.1"/>
</dbReference>
<dbReference type="InterPro" id="IPR003615">
    <property type="entry name" value="HNH_nuc"/>
</dbReference>
<gene>
    <name evidence="4" type="ORF">JOF29_003634</name>
</gene>